<dbReference type="CDD" id="cd01763">
    <property type="entry name" value="Ubl_SUMO_like"/>
    <property type="match status" value="1"/>
</dbReference>
<gene>
    <name evidence="3" type="ORF">JKP88DRAFT_293165</name>
</gene>
<sequence length="520" mass="54091">MAGGRLQSQPPLPPTLALPSPLLLPPLPPQQVPPALALHYPEYLKFMALKVHAGDVSGGTSKFSPPVFVDEMWHCHILDSVAYQKFCEALLGPGGFVHHNLAGMYDDAVVKKARLTTAMGAYSVSFAQRPPLHIWEPGGAAAAQSGAGAGSGGTRRDASTTSFVKAEAVAITGHKRPCDDGAGSAATSRFRSDGSGAAMTAAAGGGSSSNYNRGGATARASASGGCSTSGNAAAAAAPIGPNGTDVSRTQADARITLRVQSFADALIISFAVKASTKMGCVYETYARHMGVTARDLRLSLGGRRLGSDETIAESGYKEGLERLPLGSGPDCLTPPHAHAAADAPLLSQQQLAQWQQRLLLQEQMLLQQYQQQQRQLLQQQQQLLSQQQQERGAAAAPRIPQAPPAPPLVWAMGPRGPVKPAGAGPPPWRVSMTLTPRPEGLGMNIGGHGAVGGCAVLGFRQLGRGLPNPAQDAGVLPGDVLLECDDAACGTFDETLQQMRAAVAKGEPFALVVERRCAPP</sequence>
<organism evidence="3 4">
    <name type="scientific">Tribonema minus</name>
    <dbReference type="NCBI Taxonomy" id="303371"/>
    <lineage>
        <taxon>Eukaryota</taxon>
        <taxon>Sar</taxon>
        <taxon>Stramenopiles</taxon>
        <taxon>Ochrophyta</taxon>
        <taxon>PX clade</taxon>
        <taxon>Xanthophyceae</taxon>
        <taxon>Tribonematales</taxon>
        <taxon>Tribonemataceae</taxon>
        <taxon>Tribonema</taxon>
    </lineage>
</organism>
<name>A0A835ZKC2_9STRA</name>
<evidence type="ECO:0000259" key="2">
    <source>
        <dbReference type="PROSITE" id="PS50053"/>
    </source>
</evidence>
<protein>
    <recommendedName>
        <fullName evidence="2">Ubiquitin-like domain-containing protein</fullName>
    </recommendedName>
</protein>
<evidence type="ECO:0000313" key="3">
    <source>
        <dbReference type="EMBL" id="KAG5192469.1"/>
    </source>
</evidence>
<proteinExistence type="predicted"/>
<evidence type="ECO:0000313" key="4">
    <source>
        <dbReference type="Proteomes" id="UP000664859"/>
    </source>
</evidence>
<dbReference type="SUPFAM" id="SSF54236">
    <property type="entry name" value="Ubiquitin-like"/>
    <property type="match status" value="1"/>
</dbReference>
<dbReference type="OrthoDB" id="2116947at2759"/>
<dbReference type="EMBL" id="JAFCMP010000005">
    <property type="protein sequence ID" value="KAG5192469.1"/>
    <property type="molecule type" value="Genomic_DNA"/>
</dbReference>
<dbReference type="PROSITE" id="PS50053">
    <property type="entry name" value="UBIQUITIN_2"/>
    <property type="match status" value="1"/>
</dbReference>
<evidence type="ECO:0000256" key="1">
    <source>
        <dbReference type="SAM" id="MobiDB-lite"/>
    </source>
</evidence>
<dbReference type="InterPro" id="IPR000626">
    <property type="entry name" value="Ubiquitin-like_dom"/>
</dbReference>
<feature type="domain" description="Ubiquitin-like" evidence="2">
    <location>
        <begin position="255"/>
        <end position="319"/>
    </location>
</feature>
<accession>A0A835ZKC2</accession>
<keyword evidence="4" id="KW-1185">Reference proteome</keyword>
<dbReference type="InterPro" id="IPR036034">
    <property type="entry name" value="PDZ_sf"/>
</dbReference>
<feature type="region of interest" description="Disordered" evidence="1">
    <location>
        <begin position="197"/>
        <end position="223"/>
    </location>
</feature>
<dbReference type="AlphaFoldDB" id="A0A835ZKC2"/>
<dbReference type="Proteomes" id="UP000664859">
    <property type="component" value="Unassembled WGS sequence"/>
</dbReference>
<comment type="caution">
    <text evidence="3">The sequence shown here is derived from an EMBL/GenBank/DDBJ whole genome shotgun (WGS) entry which is preliminary data.</text>
</comment>
<feature type="region of interest" description="Disordered" evidence="1">
    <location>
        <begin position="388"/>
        <end position="408"/>
    </location>
</feature>
<reference evidence="3" key="1">
    <citation type="submission" date="2021-02" db="EMBL/GenBank/DDBJ databases">
        <title>First Annotated Genome of the Yellow-green Alga Tribonema minus.</title>
        <authorList>
            <person name="Mahan K.M."/>
        </authorList>
    </citation>
    <scope>NUCLEOTIDE SEQUENCE</scope>
    <source>
        <strain evidence="3">UTEX B ZZ1240</strain>
    </source>
</reference>
<feature type="compositionally biased region" description="Low complexity" evidence="1">
    <location>
        <begin position="388"/>
        <end position="399"/>
    </location>
</feature>
<dbReference type="Gene3D" id="3.10.20.90">
    <property type="entry name" value="Phosphatidylinositol 3-kinase Catalytic Subunit, Chain A, domain 1"/>
    <property type="match status" value="1"/>
</dbReference>
<dbReference type="SUPFAM" id="SSF50156">
    <property type="entry name" value="PDZ domain-like"/>
    <property type="match status" value="1"/>
</dbReference>
<dbReference type="InterPro" id="IPR029071">
    <property type="entry name" value="Ubiquitin-like_domsf"/>
</dbReference>